<dbReference type="AlphaFoldDB" id="A0A0D3K7L1"/>
<evidence type="ECO:0000313" key="2">
    <source>
        <dbReference type="Proteomes" id="UP000013827"/>
    </source>
</evidence>
<sequence>MASASSDDLSPFLSNFRISNAEGVMRMVLTLDSLEESRALSLLCRLCALLRESPHNRHALASRGLVGAVLPMLARFSEAVRIELLQLLRLAGMQRLTVHDSRATLQQLQALEAAGAALLRAEADGSPTQRAVAASTAPQSSHAAATRCLELLRLLRDVVASSLPEGTPAAFWDMGPGALGATGLDLPARAAADQSLLGIFSDPSCRLRLAREWPCAAFGMRHPAADQPLVISAAPFSPEVLLRPGSWHFVLLSLRRGSLLSRDEALLSIDGQPAAAAAAFRYPNFTPTANTLGATAAVGAAAGGGRSGGGLRGLLGPFAFLGAALGGAEMAPTFEAAAAGRAFFELPQIAAAWHPRLTDGGGACVAVTAEGTWLARPRSEHISCVDTLSARDSLGGMLPLLRPLLPLRRRSQPRGAELLRGMLLLGHLLRAAAPCHFSAAAVDALACRDCPPLQRALIECVLLRFDIWRRLATDVRSAHLSLLTALAASDEACILSSEALAALGAPPLLAHVLCSGSDAAGQQAALELLLQLAALHEAAALPTTAATELFLRAFSEPPFRPPCCPR</sequence>
<dbReference type="PaxDb" id="2903-EOD31746"/>
<dbReference type="RefSeq" id="XP_005784175.1">
    <property type="nucleotide sequence ID" value="XM_005784118.1"/>
</dbReference>
<dbReference type="HOGENOM" id="CLU_481869_0_0_1"/>
<protein>
    <recommendedName>
        <fullName evidence="3">DUF4704 domain-containing protein</fullName>
    </recommendedName>
</protein>
<evidence type="ECO:0008006" key="3">
    <source>
        <dbReference type="Google" id="ProtNLM"/>
    </source>
</evidence>
<reference evidence="2" key="1">
    <citation type="journal article" date="2013" name="Nature">
        <title>Pan genome of the phytoplankton Emiliania underpins its global distribution.</title>
        <authorList>
            <person name="Read B.A."/>
            <person name="Kegel J."/>
            <person name="Klute M.J."/>
            <person name="Kuo A."/>
            <person name="Lefebvre S.C."/>
            <person name="Maumus F."/>
            <person name="Mayer C."/>
            <person name="Miller J."/>
            <person name="Monier A."/>
            <person name="Salamov A."/>
            <person name="Young J."/>
            <person name="Aguilar M."/>
            <person name="Claverie J.M."/>
            <person name="Frickenhaus S."/>
            <person name="Gonzalez K."/>
            <person name="Herman E.K."/>
            <person name="Lin Y.C."/>
            <person name="Napier J."/>
            <person name="Ogata H."/>
            <person name="Sarno A.F."/>
            <person name="Shmutz J."/>
            <person name="Schroeder D."/>
            <person name="de Vargas C."/>
            <person name="Verret F."/>
            <person name="von Dassow P."/>
            <person name="Valentin K."/>
            <person name="Van de Peer Y."/>
            <person name="Wheeler G."/>
            <person name="Dacks J.B."/>
            <person name="Delwiche C.F."/>
            <person name="Dyhrman S.T."/>
            <person name="Glockner G."/>
            <person name="John U."/>
            <person name="Richards T."/>
            <person name="Worden A.Z."/>
            <person name="Zhang X."/>
            <person name="Grigoriev I.V."/>
            <person name="Allen A.E."/>
            <person name="Bidle K."/>
            <person name="Borodovsky M."/>
            <person name="Bowler C."/>
            <person name="Brownlee C."/>
            <person name="Cock J.M."/>
            <person name="Elias M."/>
            <person name="Gladyshev V.N."/>
            <person name="Groth M."/>
            <person name="Guda C."/>
            <person name="Hadaegh A."/>
            <person name="Iglesias-Rodriguez M.D."/>
            <person name="Jenkins J."/>
            <person name="Jones B.M."/>
            <person name="Lawson T."/>
            <person name="Leese F."/>
            <person name="Lindquist E."/>
            <person name="Lobanov A."/>
            <person name="Lomsadze A."/>
            <person name="Malik S.B."/>
            <person name="Marsh M.E."/>
            <person name="Mackinder L."/>
            <person name="Mock T."/>
            <person name="Mueller-Roeber B."/>
            <person name="Pagarete A."/>
            <person name="Parker M."/>
            <person name="Probert I."/>
            <person name="Quesneville H."/>
            <person name="Raines C."/>
            <person name="Rensing S.A."/>
            <person name="Riano-Pachon D.M."/>
            <person name="Richier S."/>
            <person name="Rokitta S."/>
            <person name="Shiraiwa Y."/>
            <person name="Soanes D.M."/>
            <person name="van der Giezen M."/>
            <person name="Wahlund T.M."/>
            <person name="Williams B."/>
            <person name="Wilson W."/>
            <person name="Wolfe G."/>
            <person name="Wurch L.L."/>
        </authorList>
    </citation>
    <scope>NUCLEOTIDE SEQUENCE</scope>
</reference>
<accession>A0A0D3K7L1</accession>
<dbReference type="Proteomes" id="UP000013827">
    <property type="component" value="Unassembled WGS sequence"/>
</dbReference>
<dbReference type="GeneID" id="17277019"/>
<reference evidence="1" key="2">
    <citation type="submission" date="2024-10" db="UniProtKB">
        <authorList>
            <consortium name="EnsemblProtists"/>
        </authorList>
    </citation>
    <scope>IDENTIFICATION</scope>
</reference>
<dbReference type="EnsemblProtists" id="EOD31746">
    <property type="protein sequence ID" value="EOD31746"/>
    <property type="gene ID" value="EMIHUDRAFT_456200"/>
</dbReference>
<evidence type="ECO:0000313" key="1">
    <source>
        <dbReference type="EnsemblProtists" id="EOD31746"/>
    </source>
</evidence>
<organism evidence="1 2">
    <name type="scientific">Emiliania huxleyi (strain CCMP1516)</name>
    <dbReference type="NCBI Taxonomy" id="280463"/>
    <lineage>
        <taxon>Eukaryota</taxon>
        <taxon>Haptista</taxon>
        <taxon>Haptophyta</taxon>
        <taxon>Prymnesiophyceae</taxon>
        <taxon>Isochrysidales</taxon>
        <taxon>Noelaerhabdaceae</taxon>
        <taxon>Emiliania</taxon>
    </lineage>
</organism>
<dbReference type="KEGG" id="ehx:EMIHUDRAFT_456200"/>
<keyword evidence="2" id="KW-1185">Reference proteome</keyword>
<name>A0A0D3K7L1_EMIH1</name>
<proteinExistence type="predicted"/>